<sequence>IRAEAIRTLGGSEDVEHIVAAKELGLVTVDTTPEGDQIITNLATRETSFTSSPQMDKIAARKMMFRIAAIDETLAQLEGLDLKGGLGLEGFLTAEVGGFISNIWLGDTILDFMGIEPSEIARAQAARSGFFNVVVPFAEAISAGEGGREILTSKFGIGIAQEILLIRELSTTNAGAQQAINRITKLFTGLRSIMTVQLRHGTMLRPTMLNVEWKQLEDNRIKGQLEIEGK</sequence>
<feature type="non-terminal residue" evidence="1">
    <location>
        <position position="1"/>
    </location>
</feature>
<dbReference type="AlphaFoldDB" id="A0A0F9GA77"/>
<organism evidence="1">
    <name type="scientific">marine sediment metagenome</name>
    <dbReference type="NCBI Taxonomy" id="412755"/>
    <lineage>
        <taxon>unclassified sequences</taxon>
        <taxon>metagenomes</taxon>
        <taxon>ecological metagenomes</taxon>
    </lineage>
</organism>
<comment type="caution">
    <text evidence="1">The sequence shown here is derived from an EMBL/GenBank/DDBJ whole genome shotgun (WGS) entry which is preliminary data.</text>
</comment>
<proteinExistence type="predicted"/>
<name>A0A0F9GA77_9ZZZZ</name>
<accession>A0A0F9GA77</accession>
<gene>
    <name evidence="1" type="ORF">LCGC14_2145220</name>
</gene>
<protein>
    <submittedName>
        <fullName evidence="1">Uncharacterized protein</fullName>
    </submittedName>
</protein>
<reference evidence="1" key="1">
    <citation type="journal article" date="2015" name="Nature">
        <title>Complex archaea that bridge the gap between prokaryotes and eukaryotes.</title>
        <authorList>
            <person name="Spang A."/>
            <person name="Saw J.H."/>
            <person name="Jorgensen S.L."/>
            <person name="Zaremba-Niedzwiedzka K."/>
            <person name="Martijn J."/>
            <person name="Lind A.E."/>
            <person name="van Eijk R."/>
            <person name="Schleper C."/>
            <person name="Guy L."/>
            <person name="Ettema T.J."/>
        </authorList>
    </citation>
    <scope>NUCLEOTIDE SEQUENCE</scope>
</reference>
<dbReference type="EMBL" id="LAZR01027211">
    <property type="protein sequence ID" value="KKL66415.1"/>
    <property type="molecule type" value="Genomic_DNA"/>
</dbReference>
<evidence type="ECO:0000313" key="1">
    <source>
        <dbReference type="EMBL" id="KKL66415.1"/>
    </source>
</evidence>